<accession>K0R4A8</accession>
<dbReference type="EMBL" id="AGNL01046495">
    <property type="protein sequence ID" value="EJK47898.1"/>
    <property type="molecule type" value="Genomic_DNA"/>
</dbReference>
<sequence length="53" mass="5484">YPRRGQAGVGRDDGVVRAGYGEGGPPVELVRAEPALVRGLRDPVVDAAAVDRA</sequence>
<feature type="non-terminal residue" evidence="2">
    <location>
        <position position="1"/>
    </location>
</feature>
<name>K0R4A8_THAOC</name>
<evidence type="ECO:0000313" key="3">
    <source>
        <dbReference type="Proteomes" id="UP000266841"/>
    </source>
</evidence>
<feature type="region of interest" description="Disordered" evidence="1">
    <location>
        <begin position="1"/>
        <end position="24"/>
    </location>
</feature>
<dbReference type="AlphaFoldDB" id="K0R4A8"/>
<reference evidence="2 3" key="1">
    <citation type="journal article" date="2012" name="Genome Biol.">
        <title>Genome and low-iron response of an oceanic diatom adapted to chronic iron limitation.</title>
        <authorList>
            <person name="Lommer M."/>
            <person name="Specht M."/>
            <person name="Roy A.S."/>
            <person name="Kraemer L."/>
            <person name="Andreson R."/>
            <person name="Gutowska M.A."/>
            <person name="Wolf J."/>
            <person name="Bergner S.V."/>
            <person name="Schilhabel M.B."/>
            <person name="Klostermeier U.C."/>
            <person name="Beiko R.G."/>
            <person name="Rosenstiel P."/>
            <person name="Hippler M."/>
            <person name="Laroche J."/>
        </authorList>
    </citation>
    <scope>NUCLEOTIDE SEQUENCE [LARGE SCALE GENOMIC DNA]</scope>
    <source>
        <strain evidence="2 3">CCMP1005</strain>
    </source>
</reference>
<evidence type="ECO:0000313" key="2">
    <source>
        <dbReference type="EMBL" id="EJK47898.1"/>
    </source>
</evidence>
<gene>
    <name evidence="2" type="ORF">THAOC_33348</name>
</gene>
<dbReference type="Proteomes" id="UP000266841">
    <property type="component" value="Unassembled WGS sequence"/>
</dbReference>
<organism evidence="2 3">
    <name type="scientific">Thalassiosira oceanica</name>
    <name type="common">Marine diatom</name>
    <dbReference type="NCBI Taxonomy" id="159749"/>
    <lineage>
        <taxon>Eukaryota</taxon>
        <taxon>Sar</taxon>
        <taxon>Stramenopiles</taxon>
        <taxon>Ochrophyta</taxon>
        <taxon>Bacillariophyta</taxon>
        <taxon>Coscinodiscophyceae</taxon>
        <taxon>Thalassiosirophycidae</taxon>
        <taxon>Thalassiosirales</taxon>
        <taxon>Thalassiosiraceae</taxon>
        <taxon>Thalassiosira</taxon>
    </lineage>
</organism>
<comment type="caution">
    <text evidence="2">The sequence shown here is derived from an EMBL/GenBank/DDBJ whole genome shotgun (WGS) entry which is preliminary data.</text>
</comment>
<proteinExistence type="predicted"/>
<evidence type="ECO:0000256" key="1">
    <source>
        <dbReference type="SAM" id="MobiDB-lite"/>
    </source>
</evidence>
<keyword evidence="3" id="KW-1185">Reference proteome</keyword>
<protein>
    <submittedName>
        <fullName evidence="2">Uncharacterized protein</fullName>
    </submittedName>
</protein>